<accession>A0ABT1NB66</accession>
<dbReference type="GO" id="GO:0005524">
    <property type="term" value="F:ATP binding"/>
    <property type="evidence" value="ECO:0007669"/>
    <property type="project" value="UniProtKB-KW"/>
</dbReference>
<sequence>MKELSLHILDIVQNSIAAKASLITINIVEDLTTDIFSIEVIDNGHGMDKELAERIKDPFITGRKTRKVGLGVPLLYKACTRCQGDLEIQSDKGKGTKVIAWFKHSHIDRAPLGNMVDTIIAIVIGNPEIDLIYNHKINENEFNFDTREIKRILGEVPINEPQVISWIKGFLEEGFNSLNGGARI</sequence>
<gene>
    <name evidence="8" type="ORF">LJD61_02840</name>
</gene>
<dbReference type="Gene3D" id="3.30.565.10">
    <property type="entry name" value="Histidine kinase-like ATPase, C-terminal domain"/>
    <property type="match status" value="1"/>
</dbReference>
<evidence type="ECO:0000256" key="6">
    <source>
        <dbReference type="ARBA" id="ARBA00023012"/>
    </source>
</evidence>
<dbReference type="InterPro" id="IPR005467">
    <property type="entry name" value="His_kinase_dom"/>
</dbReference>
<evidence type="ECO:0000313" key="8">
    <source>
        <dbReference type="EMBL" id="MCQ1528487.1"/>
    </source>
</evidence>
<comment type="caution">
    <text evidence="8">The sequence shown here is derived from an EMBL/GenBank/DDBJ whole genome shotgun (WGS) entry which is preliminary data.</text>
</comment>
<keyword evidence="4" id="KW-0418">Kinase</keyword>
<dbReference type="Proteomes" id="UP001651880">
    <property type="component" value="Unassembled WGS sequence"/>
</dbReference>
<evidence type="ECO:0000259" key="7">
    <source>
        <dbReference type="PROSITE" id="PS50109"/>
    </source>
</evidence>
<dbReference type="EMBL" id="JAJEKE010000001">
    <property type="protein sequence ID" value="MCQ1528487.1"/>
    <property type="molecule type" value="Genomic_DNA"/>
</dbReference>
<dbReference type="PANTHER" id="PTHR43065">
    <property type="entry name" value="SENSOR HISTIDINE KINASE"/>
    <property type="match status" value="1"/>
</dbReference>
<dbReference type="RefSeq" id="WP_255225970.1">
    <property type="nucleotide sequence ID" value="NZ_JAJEKE010000001.1"/>
</dbReference>
<feature type="domain" description="Histidine kinase" evidence="7">
    <location>
        <begin position="1"/>
        <end position="106"/>
    </location>
</feature>
<proteinExistence type="predicted"/>
<reference evidence="8 9" key="1">
    <citation type="submission" date="2021-10" db="EMBL/GenBank/DDBJ databases">
        <title>Lutispora strain m25 sp. nov., a thermophilic, non-spore-forming bacterium isolated from a lab-scale methanogenic bioreactor digesting anaerobic sludge.</title>
        <authorList>
            <person name="El Houari A."/>
            <person name="Mcdonald J."/>
        </authorList>
    </citation>
    <scope>NUCLEOTIDE SEQUENCE [LARGE SCALE GENOMIC DNA]</scope>
    <source>
        <strain evidence="9">m25</strain>
    </source>
</reference>
<dbReference type="Pfam" id="PF02518">
    <property type="entry name" value="HATPase_c"/>
    <property type="match status" value="1"/>
</dbReference>
<evidence type="ECO:0000256" key="3">
    <source>
        <dbReference type="ARBA" id="ARBA00022741"/>
    </source>
</evidence>
<keyword evidence="9" id="KW-1185">Reference proteome</keyword>
<protein>
    <submittedName>
        <fullName evidence="8">ATP-binding protein</fullName>
    </submittedName>
</protein>
<keyword evidence="2" id="KW-0808">Transferase</keyword>
<keyword evidence="3" id="KW-0547">Nucleotide-binding</keyword>
<evidence type="ECO:0000256" key="2">
    <source>
        <dbReference type="ARBA" id="ARBA00022679"/>
    </source>
</evidence>
<dbReference type="InterPro" id="IPR036890">
    <property type="entry name" value="HATPase_C_sf"/>
</dbReference>
<dbReference type="PANTHER" id="PTHR43065:SF10">
    <property type="entry name" value="PEROXIDE STRESS-ACTIVATED HISTIDINE KINASE MAK3"/>
    <property type="match status" value="1"/>
</dbReference>
<evidence type="ECO:0000256" key="5">
    <source>
        <dbReference type="ARBA" id="ARBA00022840"/>
    </source>
</evidence>
<evidence type="ECO:0000313" key="9">
    <source>
        <dbReference type="Proteomes" id="UP001651880"/>
    </source>
</evidence>
<name>A0ABT1NB66_9FIRM</name>
<evidence type="ECO:0000256" key="4">
    <source>
        <dbReference type="ARBA" id="ARBA00022777"/>
    </source>
</evidence>
<keyword evidence="6" id="KW-0902">Two-component regulatory system</keyword>
<keyword evidence="1" id="KW-0597">Phosphoprotein</keyword>
<keyword evidence="5 8" id="KW-0067">ATP-binding</keyword>
<dbReference type="SMART" id="SM00387">
    <property type="entry name" value="HATPase_c"/>
    <property type="match status" value="1"/>
</dbReference>
<organism evidence="8 9">
    <name type="scientific">Lutispora saccharofermentans</name>
    <dbReference type="NCBI Taxonomy" id="3024236"/>
    <lineage>
        <taxon>Bacteria</taxon>
        <taxon>Bacillati</taxon>
        <taxon>Bacillota</taxon>
        <taxon>Clostridia</taxon>
        <taxon>Lutisporales</taxon>
        <taxon>Lutisporaceae</taxon>
        <taxon>Lutispora</taxon>
    </lineage>
</organism>
<dbReference type="PROSITE" id="PS50109">
    <property type="entry name" value="HIS_KIN"/>
    <property type="match status" value="1"/>
</dbReference>
<dbReference type="InterPro" id="IPR003594">
    <property type="entry name" value="HATPase_dom"/>
</dbReference>
<dbReference type="SUPFAM" id="SSF55874">
    <property type="entry name" value="ATPase domain of HSP90 chaperone/DNA topoisomerase II/histidine kinase"/>
    <property type="match status" value="1"/>
</dbReference>
<evidence type="ECO:0000256" key="1">
    <source>
        <dbReference type="ARBA" id="ARBA00022553"/>
    </source>
</evidence>